<reference evidence="1" key="1">
    <citation type="journal article" date="2020" name="Stud. Mycol.">
        <title>101 Dothideomycetes genomes: a test case for predicting lifestyles and emergence of pathogens.</title>
        <authorList>
            <person name="Haridas S."/>
            <person name="Albert R."/>
            <person name="Binder M."/>
            <person name="Bloem J."/>
            <person name="Labutti K."/>
            <person name="Salamov A."/>
            <person name="Andreopoulos B."/>
            <person name="Baker S."/>
            <person name="Barry K."/>
            <person name="Bills G."/>
            <person name="Bluhm B."/>
            <person name="Cannon C."/>
            <person name="Castanera R."/>
            <person name="Culley D."/>
            <person name="Daum C."/>
            <person name="Ezra D."/>
            <person name="Gonzalez J."/>
            <person name="Henrissat B."/>
            <person name="Kuo A."/>
            <person name="Liang C."/>
            <person name="Lipzen A."/>
            <person name="Lutzoni F."/>
            <person name="Magnuson J."/>
            <person name="Mondo S."/>
            <person name="Nolan M."/>
            <person name="Ohm R."/>
            <person name="Pangilinan J."/>
            <person name="Park H.-J."/>
            <person name="Ramirez L."/>
            <person name="Alfaro M."/>
            <person name="Sun H."/>
            <person name="Tritt A."/>
            <person name="Yoshinaga Y."/>
            <person name="Zwiers L.-H."/>
            <person name="Turgeon B."/>
            <person name="Goodwin S."/>
            <person name="Spatafora J."/>
            <person name="Crous P."/>
            <person name="Grigoriev I."/>
        </authorList>
    </citation>
    <scope>NUCLEOTIDE SEQUENCE</scope>
    <source>
        <strain evidence="1">ATCC 200398</strain>
    </source>
</reference>
<sequence>MALRRGNAGGAPWESQRVNNPNRDRPTRPRYPSPLVIFHDRPHRDYEKFRAEKYDKYFYFAPLKLCTHFSVLEHEGTFTTSGFKDLLLWQNRLLCDRTIITLFVSKLLSALWLLSHEDSHKASVIRSDVSHPVAVQSPSTRADPSSVGLPASNHQLSALELLTEIVTAQGHGQGGSAVLSVSVIKVLAVCSLHLQTPLSQIKNMPAYNALAVTRSQLRPFYLFVPIQPPRETCE</sequence>
<dbReference type="EMBL" id="MU003497">
    <property type="protein sequence ID" value="KAF2475066.1"/>
    <property type="molecule type" value="Genomic_DNA"/>
</dbReference>
<protein>
    <submittedName>
        <fullName evidence="1">Uncharacterized protein</fullName>
    </submittedName>
</protein>
<gene>
    <name evidence="1" type="ORF">BDR25DRAFT_351544</name>
</gene>
<name>A0ACB6R7A8_9PLEO</name>
<accession>A0ACB6R7A8</accession>
<proteinExistence type="predicted"/>
<keyword evidence="2" id="KW-1185">Reference proteome</keyword>
<evidence type="ECO:0000313" key="2">
    <source>
        <dbReference type="Proteomes" id="UP000799755"/>
    </source>
</evidence>
<evidence type="ECO:0000313" key="1">
    <source>
        <dbReference type="EMBL" id="KAF2475066.1"/>
    </source>
</evidence>
<organism evidence="1 2">
    <name type="scientific">Lindgomyces ingoldianus</name>
    <dbReference type="NCBI Taxonomy" id="673940"/>
    <lineage>
        <taxon>Eukaryota</taxon>
        <taxon>Fungi</taxon>
        <taxon>Dikarya</taxon>
        <taxon>Ascomycota</taxon>
        <taxon>Pezizomycotina</taxon>
        <taxon>Dothideomycetes</taxon>
        <taxon>Pleosporomycetidae</taxon>
        <taxon>Pleosporales</taxon>
        <taxon>Lindgomycetaceae</taxon>
        <taxon>Lindgomyces</taxon>
    </lineage>
</organism>
<dbReference type="Proteomes" id="UP000799755">
    <property type="component" value="Unassembled WGS sequence"/>
</dbReference>
<comment type="caution">
    <text evidence="1">The sequence shown here is derived from an EMBL/GenBank/DDBJ whole genome shotgun (WGS) entry which is preliminary data.</text>
</comment>